<evidence type="ECO:0000313" key="4">
    <source>
        <dbReference type="EMBL" id="GLL15278.1"/>
    </source>
</evidence>
<dbReference type="Pfam" id="PF01361">
    <property type="entry name" value="Tautomerase"/>
    <property type="match status" value="1"/>
</dbReference>
<keyword evidence="5" id="KW-1185">Reference proteome</keyword>
<dbReference type="GO" id="GO:0016853">
    <property type="term" value="F:isomerase activity"/>
    <property type="evidence" value="ECO:0007669"/>
    <property type="project" value="UniProtKB-KW"/>
</dbReference>
<dbReference type="EMBL" id="BSFQ01000044">
    <property type="protein sequence ID" value="GLL15278.1"/>
    <property type="molecule type" value="Genomic_DNA"/>
</dbReference>
<feature type="domain" description="4-oxalocrotonate tautomerase-like" evidence="3">
    <location>
        <begin position="73"/>
        <end position="121"/>
    </location>
</feature>
<dbReference type="RefSeq" id="WP_037052092.1">
    <property type="nucleotide sequence ID" value="NZ_BAAAUZ010000050.1"/>
</dbReference>
<dbReference type="Gene3D" id="3.30.429.10">
    <property type="entry name" value="Macrophage Migration Inhibitory Factor"/>
    <property type="match status" value="2"/>
</dbReference>
<gene>
    <name evidence="4" type="ORF">GCM10017577_64280</name>
</gene>
<organism evidence="4 5">
    <name type="scientific">Pseudonocardia halophobica</name>
    <dbReference type="NCBI Taxonomy" id="29401"/>
    <lineage>
        <taxon>Bacteria</taxon>
        <taxon>Bacillati</taxon>
        <taxon>Actinomycetota</taxon>
        <taxon>Actinomycetes</taxon>
        <taxon>Pseudonocardiales</taxon>
        <taxon>Pseudonocardiaceae</taxon>
        <taxon>Pseudonocardia</taxon>
    </lineage>
</organism>
<accession>A0A9W6UEQ9</accession>
<reference evidence="4" key="1">
    <citation type="journal article" date="2014" name="Int. J. Syst. Evol. Microbiol.">
        <title>Complete genome sequence of Corynebacterium casei LMG S-19264T (=DSM 44701T), isolated from a smear-ripened cheese.</title>
        <authorList>
            <consortium name="US DOE Joint Genome Institute (JGI-PGF)"/>
            <person name="Walter F."/>
            <person name="Albersmeier A."/>
            <person name="Kalinowski J."/>
            <person name="Ruckert C."/>
        </authorList>
    </citation>
    <scope>NUCLEOTIDE SEQUENCE</scope>
    <source>
        <strain evidence="4">VKM Ac-1069</strain>
    </source>
</reference>
<sequence length="138" mass="14742">MPVAHFHVVRAGVDPARRRRLLVEASRIYAEVLDSPIERVRVFVVEYDAEAAAVGGEIVAEGAPAAPYFTAIVLAGRPAAQREELLARLTDLVVDVLGVERRRVRGRIVEVAPENWAIGGVAAASARADEIAARAAAP</sequence>
<proteinExistence type="inferred from homology"/>
<comment type="similarity">
    <text evidence="1">Belongs to the 4-oxalocrotonate tautomerase family.</text>
</comment>
<dbReference type="PANTHER" id="PTHR35530:SF1">
    <property type="entry name" value="2-HYDROXYMUCONATE TAUTOMERASE"/>
    <property type="match status" value="1"/>
</dbReference>
<dbReference type="AlphaFoldDB" id="A0A9W6UEQ9"/>
<dbReference type="SUPFAM" id="SSF55331">
    <property type="entry name" value="Tautomerase/MIF"/>
    <property type="match status" value="1"/>
</dbReference>
<dbReference type="InterPro" id="IPR004370">
    <property type="entry name" value="4-OT-like_dom"/>
</dbReference>
<comment type="caution">
    <text evidence="4">The sequence shown here is derived from an EMBL/GenBank/DDBJ whole genome shotgun (WGS) entry which is preliminary data.</text>
</comment>
<evidence type="ECO:0000256" key="2">
    <source>
        <dbReference type="ARBA" id="ARBA00023235"/>
    </source>
</evidence>
<evidence type="ECO:0000256" key="1">
    <source>
        <dbReference type="ARBA" id="ARBA00006723"/>
    </source>
</evidence>
<dbReference type="InterPro" id="IPR014347">
    <property type="entry name" value="Tautomerase/MIF_sf"/>
</dbReference>
<dbReference type="Proteomes" id="UP001143463">
    <property type="component" value="Unassembled WGS sequence"/>
</dbReference>
<name>A0A9W6UEQ9_9PSEU</name>
<dbReference type="PANTHER" id="PTHR35530">
    <property type="entry name" value="TAUTOMERASE-RELATED"/>
    <property type="match status" value="1"/>
</dbReference>
<evidence type="ECO:0000313" key="5">
    <source>
        <dbReference type="Proteomes" id="UP001143463"/>
    </source>
</evidence>
<protein>
    <recommendedName>
        <fullName evidence="3">4-oxalocrotonate tautomerase-like domain-containing protein</fullName>
    </recommendedName>
</protein>
<keyword evidence="2" id="KW-0413">Isomerase</keyword>
<evidence type="ECO:0000259" key="3">
    <source>
        <dbReference type="Pfam" id="PF01361"/>
    </source>
</evidence>
<reference evidence="4" key="2">
    <citation type="submission" date="2023-01" db="EMBL/GenBank/DDBJ databases">
        <authorList>
            <person name="Sun Q."/>
            <person name="Evtushenko L."/>
        </authorList>
    </citation>
    <scope>NUCLEOTIDE SEQUENCE</scope>
    <source>
        <strain evidence="4">VKM Ac-1069</strain>
    </source>
</reference>